<protein>
    <recommendedName>
        <fullName evidence="4">DUF3302 domain-containing protein</fullName>
    </recommendedName>
</protein>
<evidence type="ECO:0008006" key="4">
    <source>
        <dbReference type="Google" id="ProtNLM"/>
    </source>
</evidence>
<dbReference type="EMBL" id="CADIJX010000001">
    <property type="protein sequence ID" value="CAB3624523.1"/>
    <property type="molecule type" value="Genomic_DNA"/>
</dbReference>
<accession>A0A6S6YMS9</accession>
<feature type="transmembrane region" description="Helical" evidence="1">
    <location>
        <begin position="35"/>
        <end position="61"/>
    </location>
</feature>
<dbReference type="AlphaFoldDB" id="A0A6S6YMS9"/>
<proteinExistence type="predicted"/>
<dbReference type="RefSeq" id="WP_175172400.1">
    <property type="nucleotide sequence ID" value="NZ_CADIJX010000001.1"/>
</dbReference>
<dbReference type="Proteomes" id="UP000494108">
    <property type="component" value="Unassembled WGS sequence"/>
</dbReference>
<gene>
    <name evidence="2" type="ORF">LMG3431_00029</name>
</gene>
<sequence length="87" mass="9795">MSALHIAYLAVGLVAAVLLYPWLVRQFGEQVQSRLARAAYFGVGVALGWPVFIVLPIGVWFERRAQAKKYARERAYRAQLDAMNRAS</sequence>
<keyword evidence="1" id="KW-1133">Transmembrane helix</keyword>
<evidence type="ECO:0000313" key="2">
    <source>
        <dbReference type="EMBL" id="CAB3624523.1"/>
    </source>
</evidence>
<name>A0A6S6YMS9_9BURK</name>
<organism evidence="2 3">
    <name type="scientific">Achromobacter pestifer</name>
    <dbReference type="NCBI Taxonomy" id="1353889"/>
    <lineage>
        <taxon>Bacteria</taxon>
        <taxon>Pseudomonadati</taxon>
        <taxon>Pseudomonadota</taxon>
        <taxon>Betaproteobacteria</taxon>
        <taxon>Burkholderiales</taxon>
        <taxon>Alcaligenaceae</taxon>
        <taxon>Achromobacter</taxon>
    </lineage>
</organism>
<keyword evidence="1" id="KW-0812">Transmembrane</keyword>
<keyword evidence="1" id="KW-0472">Membrane</keyword>
<keyword evidence="3" id="KW-1185">Reference proteome</keyword>
<reference evidence="2 3" key="1">
    <citation type="submission" date="2020-04" db="EMBL/GenBank/DDBJ databases">
        <authorList>
            <person name="De Canck E."/>
        </authorList>
    </citation>
    <scope>NUCLEOTIDE SEQUENCE [LARGE SCALE GENOMIC DNA]</scope>
    <source>
        <strain evidence="2 3">LMG 3431</strain>
    </source>
</reference>
<evidence type="ECO:0000256" key="1">
    <source>
        <dbReference type="SAM" id="Phobius"/>
    </source>
</evidence>
<evidence type="ECO:0000313" key="3">
    <source>
        <dbReference type="Proteomes" id="UP000494108"/>
    </source>
</evidence>
<feature type="transmembrane region" description="Helical" evidence="1">
    <location>
        <begin position="6"/>
        <end position="23"/>
    </location>
</feature>